<dbReference type="InterPro" id="IPR038144">
    <property type="entry name" value="IPI"/>
</dbReference>
<proteinExistence type="predicted"/>
<accession>A0A2W0HZ64</accession>
<organism evidence="2 3">
    <name type="scientific">Alteribacter lacisalsi</name>
    <dbReference type="NCBI Taxonomy" id="2045244"/>
    <lineage>
        <taxon>Bacteria</taxon>
        <taxon>Bacillati</taxon>
        <taxon>Bacillota</taxon>
        <taxon>Bacilli</taxon>
        <taxon>Bacillales</taxon>
        <taxon>Bacillaceae</taxon>
        <taxon>Alteribacter</taxon>
    </lineage>
</organism>
<dbReference type="Proteomes" id="UP000248066">
    <property type="component" value="Unassembled WGS sequence"/>
</dbReference>
<sequence length="115" mass="13095">MYVEEDGDTLRTIMTIENETDEEIRLDFASSQEYDVVIEEDGSTVYQYSEGQMFTQALVSETIEPGGEYVIEDVWEAGEDLSGRTLEVEAMLNIFSIDNEEIDNSVFTLNKMVDL</sequence>
<keyword evidence="3" id="KW-1185">Reference proteome</keyword>
<protein>
    <recommendedName>
        <fullName evidence="1">Intracellular proteinase inhibitor BsuPI domain-containing protein</fullName>
    </recommendedName>
</protein>
<feature type="domain" description="Intracellular proteinase inhibitor BsuPI" evidence="1">
    <location>
        <begin position="3"/>
        <end position="91"/>
    </location>
</feature>
<reference evidence="2 3" key="1">
    <citation type="submission" date="2017-10" db="EMBL/GenBank/DDBJ databases">
        <title>Bacillus sp. nov., a halophilic bacterium isolated from a Yangshapao Lake.</title>
        <authorList>
            <person name="Wang H."/>
        </authorList>
    </citation>
    <scope>NUCLEOTIDE SEQUENCE [LARGE SCALE GENOMIC DNA]</scope>
    <source>
        <strain evidence="2 3">YSP-3</strain>
    </source>
</reference>
<dbReference type="EMBL" id="PDOF01000001">
    <property type="protein sequence ID" value="PYZ99128.1"/>
    <property type="molecule type" value="Genomic_DNA"/>
</dbReference>
<dbReference type="Pfam" id="PF12690">
    <property type="entry name" value="BsuPI"/>
    <property type="match status" value="1"/>
</dbReference>
<evidence type="ECO:0000259" key="1">
    <source>
        <dbReference type="Pfam" id="PF12690"/>
    </source>
</evidence>
<dbReference type="Gene3D" id="2.60.40.2360">
    <property type="entry name" value="Intracellular proteinase inhibitor BsuPI"/>
    <property type="match status" value="1"/>
</dbReference>
<dbReference type="AlphaFoldDB" id="A0A2W0HZ64"/>
<evidence type="ECO:0000313" key="2">
    <source>
        <dbReference type="EMBL" id="PYZ99128.1"/>
    </source>
</evidence>
<dbReference type="InterPro" id="IPR020481">
    <property type="entry name" value="Intracell_prot_inh_BsuPI"/>
</dbReference>
<evidence type="ECO:0000313" key="3">
    <source>
        <dbReference type="Proteomes" id="UP000248066"/>
    </source>
</evidence>
<name>A0A2W0HZ64_9BACI</name>
<comment type="caution">
    <text evidence="2">The sequence shown here is derived from an EMBL/GenBank/DDBJ whole genome shotgun (WGS) entry which is preliminary data.</text>
</comment>
<gene>
    <name evidence="2" type="ORF">CR205_02105</name>
</gene>